<evidence type="ECO:0000256" key="8">
    <source>
        <dbReference type="ARBA" id="ARBA00022842"/>
    </source>
</evidence>
<comment type="caution">
    <text evidence="10">Lacks conserved residue(s) required for the propagation of feature annotation.</text>
</comment>
<dbReference type="InterPro" id="IPR027417">
    <property type="entry name" value="P-loop_NTPase"/>
</dbReference>
<comment type="catalytic activity">
    <reaction evidence="9 10 11">
        <text>adenosine(37) in tRNA + dimethylallyl diphosphate = N(6)-dimethylallyladenosine(37) in tRNA + diphosphate</text>
        <dbReference type="Rhea" id="RHEA:26482"/>
        <dbReference type="Rhea" id="RHEA-COMP:10162"/>
        <dbReference type="Rhea" id="RHEA-COMP:10375"/>
        <dbReference type="ChEBI" id="CHEBI:33019"/>
        <dbReference type="ChEBI" id="CHEBI:57623"/>
        <dbReference type="ChEBI" id="CHEBI:74411"/>
        <dbReference type="ChEBI" id="CHEBI:74415"/>
        <dbReference type="EC" id="2.5.1.75"/>
    </reaction>
</comment>
<feature type="binding site" evidence="10">
    <location>
        <begin position="18"/>
        <end position="23"/>
    </location>
    <ligand>
        <name>substrate</name>
    </ligand>
</feature>
<proteinExistence type="inferred from homology"/>
<dbReference type="PANTHER" id="PTHR11088:SF60">
    <property type="entry name" value="TRNA DIMETHYLALLYLTRANSFERASE"/>
    <property type="match status" value="1"/>
</dbReference>
<dbReference type="GO" id="GO:0005524">
    <property type="term" value="F:ATP binding"/>
    <property type="evidence" value="ECO:0007669"/>
    <property type="project" value="UniProtKB-UniRule"/>
</dbReference>
<protein>
    <recommendedName>
        <fullName evidence="10">tRNA dimethylallyltransferase</fullName>
        <ecNumber evidence="10">2.5.1.75</ecNumber>
    </recommendedName>
    <alternativeName>
        <fullName evidence="10">Dimethylallyl diphosphate:tRNA dimethylallyltransferase</fullName>
        <shortName evidence="10">DMAPP:tRNA dimethylallyltransferase</shortName>
        <shortName evidence="10">DMATase</shortName>
    </alternativeName>
    <alternativeName>
        <fullName evidence="10">Isopentenyl-diphosphate:tRNA isopentenyltransferase</fullName>
        <shortName evidence="10">IPP transferase</shortName>
        <shortName evidence="10">IPPT</shortName>
        <shortName evidence="10">IPTase</shortName>
    </alternativeName>
</protein>
<dbReference type="Proteomes" id="UP000824259">
    <property type="component" value="Unassembled WGS sequence"/>
</dbReference>
<feature type="region of interest" description="Interaction with substrate tRNA" evidence="10">
    <location>
        <begin position="41"/>
        <end position="44"/>
    </location>
</feature>
<accession>A0A9D2ICF7</accession>
<comment type="function">
    <text evidence="2 10 12">Catalyzes the transfer of a dimethylallyl group onto the adenine at position 37 in tRNAs that read codons beginning with uridine, leading to the formation of N6-(dimethylallyl)adenosine (i(6)A).</text>
</comment>
<comment type="cofactor">
    <cofactor evidence="1 10">
        <name>Mg(2+)</name>
        <dbReference type="ChEBI" id="CHEBI:18420"/>
    </cofactor>
</comment>
<evidence type="ECO:0000256" key="13">
    <source>
        <dbReference type="RuleBase" id="RU003785"/>
    </source>
</evidence>
<dbReference type="EMBL" id="DWYR01000009">
    <property type="protein sequence ID" value="HJA98660.1"/>
    <property type="molecule type" value="Genomic_DNA"/>
</dbReference>
<evidence type="ECO:0000313" key="14">
    <source>
        <dbReference type="EMBL" id="HJA98660.1"/>
    </source>
</evidence>
<dbReference type="NCBIfam" id="TIGR00174">
    <property type="entry name" value="miaA"/>
    <property type="match status" value="1"/>
</dbReference>
<sequence>MTTTTTNKKRLIVIVGATGSGKTDLSIRLAKHYHAPILSTDSRQVYRGMPIGTAQPTEEQLREVEHHFIACLDVTQDFNCGQFEVQALELLKRLFADHDTVVAVGGSGLYVRALCEGMDDLPEGDSEIRRALTEKLQQEGLDALCAELKELDPHYYEQVDRSNPARVMRALEVCRQTGRPYSEQRTGERRKRDFQIIKIGTEMDRAVLYDRINRRVDRMIEQGLEQEARALYPHKELNALQTVGYKELFGYFDGAWSREEAIELIKRNSRRYAKRQMTWFRRDQEIFWAAPDATDKIIAYIDGCL</sequence>
<gene>
    <name evidence="10 14" type="primary">miaA</name>
    <name evidence="14" type="ORF">H9779_03550</name>
</gene>
<dbReference type="Gene3D" id="3.40.50.300">
    <property type="entry name" value="P-loop containing nucleotide triphosphate hydrolases"/>
    <property type="match status" value="1"/>
</dbReference>
<dbReference type="PANTHER" id="PTHR11088">
    <property type="entry name" value="TRNA DIMETHYLALLYLTRANSFERASE"/>
    <property type="match status" value="1"/>
</dbReference>
<keyword evidence="8 10" id="KW-0460">Magnesium</keyword>
<name>A0A9D2ICF7_9BACT</name>
<feature type="site" description="Interaction with substrate tRNA" evidence="10">
    <location>
        <position position="107"/>
    </location>
</feature>
<reference evidence="14" key="1">
    <citation type="journal article" date="2021" name="PeerJ">
        <title>Extensive microbial diversity within the chicken gut microbiome revealed by metagenomics and culture.</title>
        <authorList>
            <person name="Gilroy R."/>
            <person name="Ravi A."/>
            <person name="Getino M."/>
            <person name="Pursley I."/>
            <person name="Horton D.L."/>
            <person name="Alikhan N.F."/>
            <person name="Baker D."/>
            <person name="Gharbi K."/>
            <person name="Hall N."/>
            <person name="Watson M."/>
            <person name="Adriaenssens E.M."/>
            <person name="Foster-Nyarko E."/>
            <person name="Jarju S."/>
            <person name="Secka A."/>
            <person name="Antonio M."/>
            <person name="Oren A."/>
            <person name="Chaudhuri R.R."/>
            <person name="La Ragione R."/>
            <person name="Hildebrand F."/>
            <person name="Pallen M.J."/>
        </authorList>
    </citation>
    <scope>NUCLEOTIDE SEQUENCE</scope>
    <source>
        <strain evidence="14">CHK169-11906</strain>
    </source>
</reference>
<evidence type="ECO:0000256" key="1">
    <source>
        <dbReference type="ARBA" id="ARBA00001946"/>
    </source>
</evidence>
<evidence type="ECO:0000256" key="7">
    <source>
        <dbReference type="ARBA" id="ARBA00022840"/>
    </source>
</evidence>
<keyword evidence="7 10" id="KW-0067">ATP-binding</keyword>
<evidence type="ECO:0000256" key="6">
    <source>
        <dbReference type="ARBA" id="ARBA00022741"/>
    </source>
</evidence>
<evidence type="ECO:0000256" key="2">
    <source>
        <dbReference type="ARBA" id="ARBA00003213"/>
    </source>
</evidence>
<dbReference type="Gene3D" id="1.10.20.140">
    <property type="match status" value="1"/>
</dbReference>
<keyword evidence="4 10" id="KW-0808">Transferase</keyword>
<dbReference type="AlphaFoldDB" id="A0A9D2ICF7"/>
<feature type="binding site" evidence="10">
    <location>
        <begin position="16"/>
        <end position="23"/>
    </location>
    <ligand>
        <name>ATP</name>
        <dbReference type="ChEBI" id="CHEBI:30616"/>
    </ligand>
</feature>
<dbReference type="GO" id="GO:0052381">
    <property type="term" value="F:tRNA dimethylallyltransferase activity"/>
    <property type="evidence" value="ECO:0007669"/>
    <property type="project" value="UniProtKB-UniRule"/>
</dbReference>
<keyword evidence="6 10" id="KW-0547">Nucleotide-binding</keyword>
<evidence type="ECO:0000256" key="11">
    <source>
        <dbReference type="RuleBase" id="RU003783"/>
    </source>
</evidence>
<evidence type="ECO:0000256" key="5">
    <source>
        <dbReference type="ARBA" id="ARBA00022694"/>
    </source>
</evidence>
<keyword evidence="5 10" id="KW-0819">tRNA processing</keyword>
<evidence type="ECO:0000256" key="4">
    <source>
        <dbReference type="ARBA" id="ARBA00022679"/>
    </source>
</evidence>
<comment type="caution">
    <text evidence="14">The sequence shown here is derived from an EMBL/GenBank/DDBJ whole genome shotgun (WGS) entry which is preliminary data.</text>
</comment>
<comment type="subunit">
    <text evidence="10">Monomer.</text>
</comment>
<evidence type="ECO:0000256" key="10">
    <source>
        <dbReference type="HAMAP-Rule" id="MF_00185"/>
    </source>
</evidence>
<evidence type="ECO:0000313" key="15">
    <source>
        <dbReference type="Proteomes" id="UP000824259"/>
    </source>
</evidence>
<dbReference type="GO" id="GO:0006400">
    <property type="term" value="P:tRNA modification"/>
    <property type="evidence" value="ECO:0007669"/>
    <property type="project" value="TreeGrafter"/>
</dbReference>
<evidence type="ECO:0000256" key="3">
    <source>
        <dbReference type="ARBA" id="ARBA00005842"/>
    </source>
</evidence>
<evidence type="ECO:0000256" key="9">
    <source>
        <dbReference type="ARBA" id="ARBA00049563"/>
    </source>
</evidence>
<dbReference type="SUPFAM" id="SSF52540">
    <property type="entry name" value="P-loop containing nucleoside triphosphate hydrolases"/>
    <property type="match status" value="1"/>
</dbReference>
<dbReference type="Pfam" id="PF01715">
    <property type="entry name" value="IPPT"/>
    <property type="match status" value="1"/>
</dbReference>
<evidence type="ECO:0000256" key="12">
    <source>
        <dbReference type="RuleBase" id="RU003784"/>
    </source>
</evidence>
<comment type="similarity">
    <text evidence="3 10 13">Belongs to the IPP transferase family.</text>
</comment>
<feature type="site" description="Interaction with substrate tRNA" evidence="10">
    <location>
        <position position="129"/>
    </location>
</feature>
<dbReference type="EC" id="2.5.1.75" evidence="10"/>
<dbReference type="InterPro" id="IPR039657">
    <property type="entry name" value="Dimethylallyltransferase"/>
</dbReference>
<reference evidence="14" key="2">
    <citation type="submission" date="2021-04" db="EMBL/GenBank/DDBJ databases">
        <authorList>
            <person name="Gilroy R."/>
        </authorList>
    </citation>
    <scope>NUCLEOTIDE SEQUENCE</scope>
    <source>
        <strain evidence="14">CHK169-11906</strain>
    </source>
</reference>
<dbReference type="HAMAP" id="MF_00185">
    <property type="entry name" value="IPP_trans"/>
    <property type="match status" value="1"/>
</dbReference>
<organism evidence="14 15">
    <name type="scientific">Candidatus Alistipes avicola</name>
    <dbReference type="NCBI Taxonomy" id="2838432"/>
    <lineage>
        <taxon>Bacteria</taxon>
        <taxon>Pseudomonadati</taxon>
        <taxon>Bacteroidota</taxon>
        <taxon>Bacteroidia</taxon>
        <taxon>Bacteroidales</taxon>
        <taxon>Rikenellaceae</taxon>
        <taxon>Alistipes</taxon>
    </lineage>
</organism>
<dbReference type="InterPro" id="IPR018022">
    <property type="entry name" value="IPT"/>
</dbReference>